<protein>
    <recommendedName>
        <fullName evidence="1">PiggyBac transposable element-derived protein domain-containing protein</fullName>
    </recommendedName>
</protein>
<dbReference type="Pfam" id="PF13843">
    <property type="entry name" value="DDE_Tnp_1_7"/>
    <property type="match status" value="1"/>
</dbReference>
<gene>
    <name evidence="2" type="ORF">MEUPH1_LOCUS9968</name>
</gene>
<proteinExistence type="predicted"/>
<dbReference type="AlphaFoldDB" id="A0AAV0WDN7"/>
<dbReference type="EMBL" id="CARXXK010000002">
    <property type="protein sequence ID" value="CAI6353905.1"/>
    <property type="molecule type" value="Genomic_DNA"/>
</dbReference>
<comment type="caution">
    <text evidence="2">The sequence shown here is derived from an EMBL/GenBank/DDBJ whole genome shotgun (WGS) entry which is preliminary data.</text>
</comment>
<dbReference type="PANTHER" id="PTHR46599">
    <property type="entry name" value="PIGGYBAC TRANSPOSABLE ELEMENT-DERIVED PROTEIN 4"/>
    <property type="match status" value="1"/>
</dbReference>
<feature type="domain" description="PiggyBac transposable element-derived protein" evidence="1">
    <location>
        <begin position="1"/>
        <end position="139"/>
    </location>
</feature>
<keyword evidence="3" id="KW-1185">Reference proteome</keyword>
<organism evidence="2 3">
    <name type="scientific">Macrosiphum euphorbiae</name>
    <name type="common">potato aphid</name>
    <dbReference type="NCBI Taxonomy" id="13131"/>
    <lineage>
        <taxon>Eukaryota</taxon>
        <taxon>Metazoa</taxon>
        <taxon>Ecdysozoa</taxon>
        <taxon>Arthropoda</taxon>
        <taxon>Hexapoda</taxon>
        <taxon>Insecta</taxon>
        <taxon>Pterygota</taxon>
        <taxon>Neoptera</taxon>
        <taxon>Paraneoptera</taxon>
        <taxon>Hemiptera</taxon>
        <taxon>Sternorrhyncha</taxon>
        <taxon>Aphidomorpha</taxon>
        <taxon>Aphidoidea</taxon>
        <taxon>Aphididae</taxon>
        <taxon>Macrosiphini</taxon>
        <taxon>Macrosiphum</taxon>
    </lineage>
</organism>
<sequence length="155" mass="18024">MVAFKGRSSMKQFMPLKPIKRGFKVWALADSQSGFLLNFDVYTGKKSDGNVEYGLGENVVLSLTDKLKNKFYCIYFDNFFTSIPLISKLLYDGLFACGTFRVNKIFYLKHLMKNDNKYMPGDIEYAQSKEISVMRWKNRGAKPKKNRLHHLKIEL</sequence>
<reference evidence="2 3" key="1">
    <citation type="submission" date="2023-01" db="EMBL/GenBank/DDBJ databases">
        <authorList>
            <person name="Whitehead M."/>
        </authorList>
    </citation>
    <scope>NUCLEOTIDE SEQUENCE [LARGE SCALE GENOMIC DNA]</scope>
</reference>
<accession>A0AAV0WDN7</accession>
<dbReference type="PANTHER" id="PTHR46599:SF2">
    <property type="entry name" value="PIGGYBAC TRANSPOSABLE ELEMENT-DERIVED PROTEIN 4-LIKE"/>
    <property type="match status" value="1"/>
</dbReference>
<dbReference type="InterPro" id="IPR029526">
    <property type="entry name" value="PGBD"/>
</dbReference>
<evidence type="ECO:0000313" key="2">
    <source>
        <dbReference type="EMBL" id="CAI6353905.1"/>
    </source>
</evidence>
<evidence type="ECO:0000313" key="3">
    <source>
        <dbReference type="Proteomes" id="UP001160148"/>
    </source>
</evidence>
<name>A0AAV0WDN7_9HEMI</name>
<dbReference type="Proteomes" id="UP001160148">
    <property type="component" value="Unassembled WGS sequence"/>
</dbReference>
<evidence type="ECO:0000259" key="1">
    <source>
        <dbReference type="Pfam" id="PF13843"/>
    </source>
</evidence>